<accession>A0A2T6AYT0</accession>
<reference evidence="3 4" key="1">
    <citation type="submission" date="2018-04" db="EMBL/GenBank/DDBJ databases">
        <title>Genomic Encyclopedia of Archaeal and Bacterial Type Strains, Phase II (KMG-II): from individual species to whole genera.</title>
        <authorList>
            <person name="Goeker M."/>
        </authorList>
    </citation>
    <scope>NUCLEOTIDE SEQUENCE [LARGE SCALE GENOMIC DNA]</scope>
    <source>
        <strain evidence="3 4">DSM 21823</strain>
    </source>
</reference>
<feature type="signal peptide" evidence="1">
    <location>
        <begin position="1"/>
        <end position="23"/>
    </location>
</feature>
<evidence type="ECO:0000259" key="2">
    <source>
        <dbReference type="Pfam" id="PF01471"/>
    </source>
</evidence>
<dbReference type="Pfam" id="PF01471">
    <property type="entry name" value="PG_binding_1"/>
    <property type="match status" value="1"/>
</dbReference>
<sequence length="189" mass="20060">MIRSRALLRPAPVALFLALIALAGCQPGTGTQGPATADLAADVIRPPSPFDPLPKGGPGECWAADVTPAVFETVTEQVLVTEAQRDAAGNLIAPPVYSSEAHQRVVKEREAVHFRTPCPDQMTVAFVATLQRALKARGYYMAPVSGTMDAATAESIRRFQEPLGLDSPTLSLRAARALGIVTTDLDEIQ</sequence>
<evidence type="ECO:0000256" key="1">
    <source>
        <dbReference type="SAM" id="SignalP"/>
    </source>
</evidence>
<dbReference type="Gene3D" id="1.10.101.10">
    <property type="entry name" value="PGBD-like superfamily/PGBD"/>
    <property type="match status" value="1"/>
</dbReference>
<evidence type="ECO:0000313" key="3">
    <source>
        <dbReference type="EMBL" id="PTX48966.1"/>
    </source>
</evidence>
<dbReference type="InterPro" id="IPR036366">
    <property type="entry name" value="PGBDSf"/>
</dbReference>
<dbReference type="EMBL" id="QBKP01000008">
    <property type="protein sequence ID" value="PTX48966.1"/>
    <property type="molecule type" value="Genomic_DNA"/>
</dbReference>
<keyword evidence="1" id="KW-0732">Signal</keyword>
<proteinExistence type="predicted"/>
<dbReference type="InterPro" id="IPR002477">
    <property type="entry name" value="Peptidoglycan-bd-like"/>
</dbReference>
<protein>
    <submittedName>
        <fullName evidence="3">Putative peptidoglycan binding protein</fullName>
    </submittedName>
</protein>
<dbReference type="PROSITE" id="PS51257">
    <property type="entry name" value="PROKAR_LIPOPROTEIN"/>
    <property type="match status" value="1"/>
</dbReference>
<dbReference type="Proteomes" id="UP000244224">
    <property type="component" value="Unassembled WGS sequence"/>
</dbReference>
<dbReference type="OrthoDB" id="7861420at2"/>
<feature type="domain" description="Peptidoglycan binding-like" evidence="2">
    <location>
        <begin position="126"/>
        <end position="166"/>
    </location>
</feature>
<organism evidence="3 4">
    <name type="scientific">Gemmobacter caeni</name>
    <dbReference type="NCBI Taxonomy" id="589035"/>
    <lineage>
        <taxon>Bacteria</taxon>
        <taxon>Pseudomonadati</taxon>
        <taxon>Pseudomonadota</taxon>
        <taxon>Alphaproteobacteria</taxon>
        <taxon>Rhodobacterales</taxon>
        <taxon>Paracoccaceae</taxon>
        <taxon>Gemmobacter</taxon>
    </lineage>
</organism>
<feature type="chain" id="PRO_5015637171" evidence="1">
    <location>
        <begin position="24"/>
        <end position="189"/>
    </location>
</feature>
<dbReference type="InterPro" id="IPR036365">
    <property type="entry name" value="PGBD-like_sf"/>
</dbReference>
<name>A0A2T6AYT0_9RHOB</name>
<evidence type="ECO:0000313" key="4">
    <source>
        <dbReference type="Proteomes" id="UP000244224"/>
    </source>
</evidence>
<dbReference type="RefSeq" id="WP_108129272.1">
    <property type="nucleotide sequence ID" value="NZ_QBKP01000008.1"/>
</dbReference>
<gene>
    <name evidence="3" type="ORF">C8N34_10872</name>
</gene>
<keyword evidence="4" id="KW-1185">Reference proteome</keyword>
<dbReference type="AlphaFoldDB" id="A0A2T6AYT0"/>
<comment type="caution">
    <text evidence="3">The sequence shown here is derived from an EMBL/GenBank/DDBJ whole genome shotgun (WGS) entry which is preliminary data.</text>
</comment>
<dbReference type="SUPFAM" id="SSF47090">
    <property type="entry name" value="PGBD-like"/>
    <property type="match status" value="1"/>
</dbReference>